<evidence type="ECO:0000259" key="3">
    <source>
        <dbReference type="PROSITE" id="PS50893"/>
    </source>
</evidence>
<dbReference type="Pfam" id="PF00005">
    <property type="entry name" value="ABC_tran"/>
    <property type="match status" value="1"/>
</dbReference>
<dbReference type="EMBL" id="PDBW01000001">
    <property type="protein sequence ID" value="PFH04261.1"/>
    <property type="molecule type" value="Genomic_DNA"/>
</dbReference>
<evidence type="ECO:0000313" key="4">
    <source>
        <dbReference type="EMBL" id="PFH04261.1"/>
    </source>
</evidence>
<dbReference type="RefSeq" id="WP_003513467.1">
    <property type="nucleotide sequence ID" value="NZ_CP013828.1"/>
</dbReference>
<dbReference type="PANTHER" id="PTHR43158">
    <property type="entry name" value="SKFA PEPTIDE EXPORT ATP-BINDING PROTEIN SKFE"/>
    <property type="match status" value="1"/>
</dbReference>
<dbReference type="InterPro" id="IPR003593">
    <property type="entry name" value="AAA+_ATPase"/>
</dbReference>
<dbReference type="GO" id="GO:0016887">
    <property type="term" value="F:ATP hydrolysis activity"/>
    <property type="evidence" value="ECO:0007669"/>
    <property type="project" value="InterPro"/>
</dbReference>
<keyword evidence="1" id="KW-0547">Nucleotide-binding</keyword>
<dbReference type="PROSITE" id="PS00211">
    <property type="entry name" value="ABC_TRANSPORTER_1"/>
    <property type="match status" value="1"/>
</dbReference>
<evidence type="ECO:0000256" key="2">
    <source>
        <dbReference type="ARBA" id="ARBA00022840"/>
    </source>
</evidence>
<name>A0AB36TLP3_ACETH</name>
<gene>
    <name evidence="4" type="ORF">M972_113090</name>
</gene>
<dbReference type="AlphaFoldDB" id="A0AB36TLP3"/>
<dbReference type="InterPro" id="IPR003439">
    <property type="entry name" value="ABC_transporter-like_ATP-bd"/>
</dbReference>
<dbReference type="PANTHER" id="PTHR43158:SF7">
    <property type="entry name" value="ABC TRANSPORTER, ATP-BINDING PROTEIN"/>
    <property type="match status" value="1"/>
</dbReference>
<evidence type="ECO:0000313" key="5">
    <source>
        <dbReference type="Proteomes" id="UP000223596"/>
    </source>
</evidence>
<dbReference type="PROSITE" id="PS50893">
    <property type="entry name" value="ABC_TRANSPORTER_2"/>
    <property type="match status" value="1"/>
</dbReference>
<feature type="domain" description="ABC transporter" evidence="3">
    <location>
        <begin position="4"/>
        <end position="225"/>
    </location>
</feature>
<dbReference type="Gene3D" id="3.40.50.300">
    <property type="entry name" value="P-loop containing nucleotide triphosphate hydrolases"/>
    <property type="match status" value="1"/>
</dbReference>
<dbReference type="SUPFAM" id="SSF52540">
    <property type="entry name" value="P-loop containing nucleoside triphosphate hydrolases"/>
    <property type="match status" value="1"/>
</dbReference>
<dbReference type="SMART" id="SM00382">
    <property type="entry name" value="AAA"/>
    <property type="match status" value="1"/>
</dbReference>
<organism evidence="4 5">
    <name type="scientific">Acetivibrio thermocellus AD2</name>
    <dbReference type="NCBI Taxonomy" id="1138384"/>
    <lineage>
        <taxon>Bacteria</taxon>
        <taxon>Bacillati</taxon>
        <taxon>Bacillota</taxon>
        <taxon>Clostridia</taxon>
        <taxon>Eubacteriales</taxon>
        <taxon>Oscillospiraceae</taxon>
        <taxon>Acetivibrio</taxon>
    </lineage>
</organism>
<dbReference type="GO" id="GO:0005524">
    <property type="term" value="F:ATP binding"/>
    <property type="evidence" value="ECO:0007669"/>
    <property type="project" value="UniProtKB-KW"/>
</dbReference>
<comment type="caution">
    <text evidence="4">The sequence shown here is derived from an EMBL/GenBank/DDBJ whole genome shotgun (WGS) entry which is preliminary data.</text>
</comment>
<dbReference type="InterPro" id="IPR017871">
    <property type="entry name" value="ABC_transporter-like_CS"/>
</dbReference>
<dbReference type="GeneID" id="35803994"/>
<dbReference type="InterPro" id="IPR027417">
    <property type="entry name" value="P-loop_NTPase"/>
</dbReference>
<proteinExistence type="predicted"/>
<keyword evidence="2 4" id="KW-0067">ATP-binding</keyword>
<evidence type="ECO:0000256" key="1">
    <source>
        <dbReference type="ARBA" id="ARBA00022741"/>
    </source>
</evidence>
<dbReference type="Proteomes" id="UP000223596">
    <property type="component" value="Unassembled WGS sequence"/>
</dbReference>
<protein>
    <submittedName>
        <fullName evidence="4">ABC-2 type transport system ATP-binding protein</fullName>
    </submittedName>
</protein>
<reference evidence="4 5" key="1">
    <citation type="submission" date="2017-09" db="EMBL/GenBank/DDBJ databases">
        <title>Evaluation of Pacific Biosciences Sequencing Technology to Finishing C. thermocellum Genome Sequences.</title>
        <authorList>
            <person name="Brown S."/>
        </authorList>
    </citation>
    <scope>NUCLEOTIDE SEQUENCE [LARGE SCALE GENOMIC DNA]</scope>
    <source>
        <strain evidence="4 5">AD2</strain>
    </source>
</reference>
<accession>A0AB36TLP3</accession>
<sequence length="226" mass="25117">MHTIELRNISKVIKNNIVLSNINYKFESGKVYGLKGRNGSGKSMLLRTISGLIRPTSGSVIIDGKELHKEIESPGNIGIVVENAGLYPDFTGFYNLKYLAGIMGQISDDEIINAIKRVGLDLYDKKIVKKYSLGMKQKIVIAQAIMEKPDFLLLDEPTNALDESGVKLLREIVQEEATRGALVIIASHNQEDIELLCDKVIIMADGKISDEYVNSREMNLCSEETQ</sequence>